<dbReference type="EMBL" id="JABBWE010000067">
    <property type="protein sequence ID" value="KAG1788537.1"/>
    <property type="molecule type" value="Genomic_DNA"/>
</dbReference>
<name>A0A9P7DDK7_9AGAM</name>
<dbReference type="AlphaFoldDB" id="A0A9P7DDK7"/>
<dbReference type="Proteomes" id="UP000719766">
    <property type="component" value="Unassembled WGS sequence"/>
</dbReference>
<sequence length="146" mass="16190">MLSGTRKIFNVMYPNQVIDLQQGGSTDGTPITGYAYDANGTNQHQRWFVQVLEMDAEGNNITVKLTNNGNGIYMRAEQETLGRELFGSHIATKWTLVKQNDMGQYMIQAQEGELVCVLENGENSTPITLAVPDDGDNSQLWTLSDT</sequence>
<protein>
    <recommendedName>
        <fullName evidence="3">Ricin B lectin domain-containing protein</fullName>
    </recommendedName>
</protein>
<gene>
    <name evidence="1" type="ORF">HD556DRAFT_1402761</name>
</gene>
<evidence type="ECO:0000313" key="2">
    <source>
        <dbReference type="Proteomes" id="UP000719766"/>
    </source>
</evidence>
<dbReference type="SUPFAM" id="SSF50370">
    <property type="entry name" value="Ricin B-like lectins"/>
    <property type="match status" value="1"/>
</dbReference>
<dbReference type="InterPro" id="IPR035992">
    <property type="entry name" value="Ricin_B-like_lectins"/>
</dbReference>
<dbReference type="RefSeq" id="XP_041155735.1">
    <property type="nucleotide sequence ID" value="XM_041303863.1"/>
</dbReference>
<reference evidence="1" key="1">
    <citation type="journal article" date="2020" name="New Phytol.">
        <title>Comparative genomics reveals dynamic genome evolution in host specialist ectomycorrhizal fungi.</title>
        <authorList>
            <person name="Lofgren L.A."/>
            <person name="Nguyen N.H."/>
            <person name="Vilgalys R."/>
            <person name="Ruytinx J."/>
            <person name="Liao H.L."/>
            <person name="Branco S."/>
            <person name="Kuo A."/>
            <person name="LaButti K."/>
            <person name="Lipzen A."/>
            <person name="Andreopoulos W."/>
            <person name="Pangilinan J."/>
            <person name="Riley R."/>
            <person name="Hundley H."/>
            <person name="Na H."/>
            <person name="Barry K."/>
            <person name="Grigoriev I.V."/>
            <person name="Stajich J.E."/>
            <person name="Kennedy P.G."/>
        </authorList>
    </citation>
    <scope>NUCLEOTIDE SEQUENCE</scope>
    <source>
        <strain evidence="1">S12</strain>
    </source>
</reference>
<evidence type="ECO:0008006" key="3">
    <source>
        <dbReference type="Google" id="ProtNLM"/>
    </source>
</evidence>
<comment type="caution">
    <text evidence="1">The sequence shown here is derived from an EMBL/GenBank/DDBJ whole genome shotgun (WGS) entry which is preliminary data.</text>
</comment>
<accession>A0A9P7DDK7</accession>
<dbReference type="OrthoDB" id="2131701at2759"/>
<dbReference type="GeneID" id="64597627"/>
<proteinExistence type="predicted"/>
<dbReference type="Gene3D" id="2.80.10.50">
    <property type="match status" value="1"/>
</dbReference>
<keyword evidence="2" id="KW-1185">Reference proteome</keyword>
<organism evidence="1 2">
    <name type="scientific">Suillus plorans</name>
    <dbReference type="NCBI Taxonomy" id="116603"/>
    <lineage>
        <taxon>Eukaryota</taxon>
        <taxon>Fungi</taxon>
        <taxon>Dikarya</taxon>
        <taxon>Basidiomycota</taxon>
        <taxon>Agaricomycotina</taxon>
        <taxon>Agaricomycetes</taxon>
        <taxon>Agaricomycetidae</taxon>
        <taxon>Boletales</taxon>
        <taxon>Suillineae</taxon>
        <taxon>Suillaceae</taxon>
        <taxon>Suillus</taxon>
    </lineage>
</organism>
<evidence type="ECO:0000313" key="1">
    <source>
        <dbReference type="EMBL" id="KAG1788537.1"/>
    </source>
</evidence>